<sequence length="910" mass="99799">MGLTEYQRKRHFNRTPEPSGASATPAPEGERSFVIQLHHASVRHYDFRLEIDGVLRSWSIPKGPSLRPGDRRLAVEVEDHPLDYADFSGQIPKGEYGAGHVAIFDAGCWVPEGDPADAIARGKLEFQLFGERLRGRWNLIRTRRDASKPQWLLIKRTDEHAADLEADDLLDGIPEPPAASPGASTERGRQIRAAHADANPESSKAPGVKKRKAPSKTVAKSSSGTEASARKAPAKEAGAAGTKRRARASTSGSDKTLDALRERARKLADGRRIESVEFAEPMLTIAADEAPAGEDWVHEWKWDGYRVVAYASDEPQLWSRNGLSWTARVPEIVQALGALGIEAELDGELIAVDENGYSTFNGLQQALKDGETSQLRYCVFDLMSLDGHDLREAPLVERKALLQELLDGADARLFFSTHVRGQGPELFEAARARGMEGIISKRADSTYVSGRSSHWLKVKAVETRDFIVVGWSDPKGSRKGLGALLLAQRTGGELVYAGRVGSGLGAQMLRDLPRRLRRLATDTPPVTLPGHLPRPAGQVQWVRPELVVEVIFRGWSKEGLLRQATFHRLRDDKPADEDTAGDRPDAAVPGSKAAKRASPEPADARPAATKAPRKQPSRSKAKDADEDALPTLSSPTRVVYPDAGYTKQAVCDYYLSVADRLLPEISGRLLSIVRCPEGIDGQRFFQKHAGRGFGDAVHRHTIVESSGEEAGYFYVDSVAGLMQLVQMNTIEFHPWGSTVDALERPDRIVFDLDPDPGVPWTRVKQAAVEVRDRLEEVGLASYPKLTGGKGVHVVAPLAPKAEWEQVRVFCEAFADAMVRQAPKRFVATMSKAKREDRIFIDWLRNGRGATSVASWSLRARAGAPAAVPLTWDELASERKAARVTLADAGSRELPSLVEELVARQQTLPLQ</sequence>
<dbReference type="PROSITE" id="PS50160">
    <property type="entry name" value="DNA_LIGASE_A3"/>
    <property type="match status" value="1"/>
</dbReference>
<dbReference type="InterPro" id="IPR012310">
    <property type="entry name" value="DNA_ligase_ATP-dep_cent"/>
</dbReference>
<comment type="catalytic activity">
    <reaction evidence="20">
        <text>ATP + (deoxyribonucleotide)n-3'-hydroxyl + 5'-phospho-(deoxyribonucleotide)m = (deoxyribonucleotide)n+m + AMP + diphosphate.</text>
        <dbReference type="EC" id="6.5.1.1"/>
    </reaction>
</comment>
<keyword evidence="15" id="KW-0233">DNA recombination</keyword>
<dbReference type="Gene3D" id="3.30.470.30">
    <property type="entry name" value="DNA ligase/mRNA capping enzyme"/>
    <property type="match status" value="1"/>
</dbReference>
<feature type="domain" description="ATP-dependent DNA ligase family profile" evidence="22">
    <location>
        <begin position="368"/>
        <end position="486"/>
    </location>
</feature>
<keyword evidence="18" id="KW-0511">Multifunctional enzyme</keyword>
<dbReference type="RefSeq" id="WP_386664616.1">
    <property type="nucleotide sequence ID" value="NZ_JBHLTG010000001.1"/>
</dbReference>
<keyword evidence="24" id="KW-1185">Reference proteome</keyword>
<protein>
    <recommendedName>
        <fullName evidence="2">DNA ligase (ATP)</fullName>
        <ecNumber evidence="2">6.5.1.1</ecNumber>
    </recommendedName>
    <alternativeName>
        <fullName evidence="19">NHEJ DNA polymerase</fullName>
    </alternativeName>
</protein>
<dbReference type="NCBIfam" id="TIGR02778">
    <property type="entry name" value="ligD_pol"/>
    <property type="match status" value="1"/>
</dbReference>
<dbReference type="CDD" id="cd04862">
    <property type="entry name" value="PaeLigD_Pol_like"/>
    <property type="match status" value="1"/>
</dbReference>
<name>A0ABV6RJ38_9GAMM</name>
<evidence type="ECO:0000256" key="6">
    <source>
        <dbReference type="ARBA" id="ARBA00022722"/>
    </source>
</evidence>
<keyword evidence="4" id="KW-0808">Transferase</keyword>
<evidence type="ECO:0000256" key="8">
    <source>
        <dbReference type="ARBA" id="ARBA00022741"/>
    </source>
</evidence>
<keyword evidence="6" id="KW-0540">Nuclease</keyword>
<feature type="region of interest" description="Disordered" evidence="21">
    <location>
        <begin position="1"/>
        <end position="28"/>
    </location>
</feature>
<evidence type="ECO:0000256" key="15">
    <source>
        <dbReference type="ARBA" id="ARBA00023172"/>
    </source>
</evidence>
<keyword evidence="10" id="KW-0378">Hydrolase</keyword>
<dbReference type="Pfam" id="PF01068">
    <property type="entry name" value="DNA_ligase_A_M"/>
    <property type="match status" value="1"/>
</dbReference>
<feature type="compositionally biased region" description="Low complexity" evidence="21">
    <location>
        <begin position="226"/>
        <end position="241"/>
    </location>
</feature>
<dbReference type="NCBIfam" id="NF004628">
    <property type="entry name" value="PRK05972.1"/>
    <property type="match status" value="1"/>
</dbReference>
<evidence type="ECO:0000256" key="21">
    <source>
        <dbReference type="SAM" id="MobiDB-lite"/>
    </source>
</evidence>
<evidence type="ECO:0000256" key="9">
    <source>
        <dbReference type="ARBA" id="ARBA00022763"/>
    </source>
</evidence>
<proteinExistence type="predicted"/>
<evidence type="ECO:0000256" key="11">
    <source>
        <dbReference type="ARBA" id="ARBA00022839"/>
    </source>
</evidence>
<evidence type="ECO:0000259" key="22">
    <source>
        <dbReference type="PROSITE" id="PS50160"/>
    </source>
</evidence>
<dbReference type="Gene3D" id="3.90.920.10">
    <property type="entry name" value="DNA primase, PRIM domain"/>
    <property type="match status" value="1"/>
</dbReference>
<dbReference type="GO" id="GO:0003910">
    <property type="term" value="F:DNA ligase (ATP) activity"/>
    <property type="evidence" value="ECO:0007669"/>
    <property type="project" value="UniProtKB-EC"/>
</dbReference>
<dbReference type="Proteomes" id="UP001589896">
    <property type="component" value="Unassembled WGS sequence"/>
</dbReference>
<organism evidence="23 24">
    <name type="scientific">Lysobacter korlensis</name>
    <dbReference type="NCBI Taxonomy" id="553636"/>
    <lineage>
        <taxon>Bacteria</taxon>
        <taxon>Pseudomonadati</taxon>
        <taxon>Pseudomonadota</taxon>
        <taxon>Gammaproteobacteria</taxon>
        <taxon>Lysobacterales</taxon>
        <taxon>Lysobacteraceae</taxon>
        <taxon>Lysobacter</taxon>
    </lineage>
</organism>
<evidence type="ECO:0000313" key="23">
    <source>
        <dbReference type="EMBL" id="MFC0676786.1"/>
    </source>
</evidence>
<dbReference type="InterPro" id="IPR014143">
    <property type="entry name" value="NHEJ_ligase_prk"/>
</dbReference>
<keyword evidence="16" id="KW-0234">DNA repair</keyword>
<dbReference type="SUPFAM" id="SSF56091">
    <property type="entry name" value="DNA ligase/mRNA capping enzyme, catalytic domain"/>
    <property type="match status" value="1"/>
</dbReference>
<feature type="region of interest" description="Disordered" evidence="21">
    <location>
        <begin position="572"/>
        <end position="633"/>
    </location>
</feature>
<evidence type="ECO:0000256" key="13">
    <source>
        <dbReference type="ARBA" id="ARBA00022932"/>
    </source>
</evidence>
<keyword evidence="14" id="KW-0238">DNA-binding</keyword>
<dbReference type="PANTHER" id="PTHR42705">
    <property type="entry name" value="BIFUNCTIONAL NON-HOMOLOGOUS END JOINING PROTEIN LIGD"/>
    <property type="match status" value="1"/>
</dbReference>
<dbReference type="PANTHER" id="PTHR42705:SF2">
    <property type="entry name" value="BIFUNCTIONAL NON-HOMOLOGOUS END JOINING PROTEIN LIGD"/>
    <property type="match status" value="1"/>
</dbReference>
<evidence type="ECO:0000256" key="14">
    <source>
        <dbReference type="ARBA" id="ARBA00023125"/>
    </source>
</evidence>
<keyword evidence="7" id="KW-0479">Metal-binding</keyword>
<keyword evidence="17" id="KW-0464">Manganese</keyword>
<evidence type="ECO:0000256" key="12">
    <source>
        <dbReference type="ARBA" id="ARBA00022840"/>
    </source>
</evidence>
<dbReference type="InterPro" id="IPR014145">
    <property type="entry name" value="LigD_pol_dom"/>
</dbReference>
<reference evidence="23 24" key="1">
    <citation type="submission" date="2024-09" db="EMBL/GenBank/DDBJ databases">
        <authorList>
            <person name="Sun Q."/>
            <person name="Mori K."/>
        </authorList>
    </citation>
    <scope>NUCLEOTIDE SEQUENCE [LARGE SCALE GENOMIC DNA]</scope>
    <source>
        <strain evidence="23 24">KCTC 23076</strain>
    </source>
</reference>
<evidence type="ECO:0000256" key="5">
    <source>
        <dbReference type="ARBA" id="ARBA00022695"/>
    </source>
</evidence>
<evidence type="ECO:0000256" key="18">
    <source>
        <dbReference type="ARBA" id="ARBA00023268"/>
    </source>
</evidence>
<evidence type="ECO:0000256" key="16">
    <source>
        <dbReference type="ARBA" id="ARBA00023204"/>
    </source>
</evidence>
<evidence type="ECO:0000256" key="4">
    <source>
        <dbReference type="ARBA" id="ARBA00022679"/>
    </source>
</evidence>
<dbReference type="InterPro" id="IPR012309">
    <property type="entry name" value="DNA_ligase_ATP-dep_C"/>
</dbReference>
<keyword evidence="3 23" id="KW-0436">Ligase</keyword>
<dbReference type="NCBIfam" id="TIGR02776">
    <property type="entry name" value="NHEJ_ligase_prk"/>
    <property type="match status" value="1"/>
</dbReference>
<keyword evidence="5" id="KW-0548">Nucleotidyltransferase</keyword>
<dbReference type="NCBIfam" id="TIGR02777">
    <property type="entry name" value="LigD_PE_dom"/>
    <property type="match status" value="1"/>
</dbReference>
<evidence type="ECO:0000256" key="7">
    <source>
        <dbReference type="ARBA" id="ARBA00022723"/>
    </source>
</evidence>
<evidence type="ECO:0000313" key="24">
    <source>
        <dbReference type="Proteomes" id="UP001589896"/>
    </source>
</evidence>
<gene>
    <name evidence="23" type="primary">ligD</name>
    <name evidence="23" type="ORF">ACFFGH_02820</name>
</gene>
<keyword evidence="11" id="KW-0269">Exonuclease</keyword>
<feature type="region of interest" description="Disordered" evidence="21">
    <location>
        <begin position="169"/>
        <end position="254"/>
    </location>
</feature>
<evidence type="ECO:0000256" key="20">
    <source>
        <dbReference type="ARBA" id="ARBA00034003"/>
    </source>
</evidence>
<dbReference type="InterPro" id="IPR014146">
    <property type="entry name" value="LigD_ligase_dom"/>
</dbReference>
<dbReference type="EC" id="6.5.1.1" evidence="2"/>
<accession>A0ABV6RJ38</accession>
<dbReference type="InterPro" id="IPR033651">
    <property type="entry name" value="PaeLigD_Pol-like"/>
</dbReference>
<dbReference type="SUPFAM" id="SSF50249">
    <property type="entry name" value="Nucleic acid-binding proteins"/>
    <property type="match status" value="1"/>
</dbReference>
<dbReference type="InterPro" id="IPR014144">
    <property type="entry name" value="LigD_PE_domain"/>
</dbReference>
<dbReference type="Pfam" id="PF13298">
    <property type="entry name" value="LigD_N"/>
    <property type="match status" value="1"/>
</dbReference>
<dbReference type="Pfam" id="PF04679">
    <property type="entry name" value="DNA_ligase_A_C"/>
    <property type="match status" value="1"/>
</dbReference>
<evidence type="ECO:0000256" key="17">
    <source>
        <dbReference type="ARBA" id="ARBA00023211"/>
    </source>
</evidence>
<keyword evidence="9" id="KW-0227">DNA damage</keyword>
<keyword evidence="13" id="KW-0239">DNA-directed DNA polymerase</keyword>
<comment type="cofactor">
    <cofactor evidence="1">
        <name>Mn(2+)</name>
        <dbReference type="ChEBI" id="CHEBI:29035"/>
    </cofactor>
</comment>
<dbReference type="EMBL" id="JBHLTG010000001">
    <property type="protein sequence ID" value="MFC0676786.1"/>
    <property type="molecule type" value="Genomic_DNA"/>
</dbReference>
<dbReference type="NCBIfam" id="TIGR02779">
    <property type="entry name" value="NHEJ_ligase_lig"/>
    <property type="match status" value="1"/>
</dbReference>
<dbReference type="Gene3D" id="3.30.1490.70">
    <property type="match status" value="1"/>
</dbReference>
<dbReference type="Gene3D" id="2.40.50.140">
    <property type="entry name" value="Nucleic acid-binding proteins"/>
    <property type="match status" value="1"/>
</dbReference>
<dbReference type="CDD" id="cd07971">
    <property type="entry name" value="OBF_DNA_ligase_LigD"/>
    <property type="match status" value="1"/>
</dbReference>
<evidence type="ECO:0000256" key="19">
    <source>
        <dbReference type="ARBA" id="ARBA00029943"/>
    </source>
</evidence>
<keyword evidence="12" id="KW-0067">ATP-binding</keyword>
<evidence type="ECO:0000256" key="1">
    <source>
        <dbReference type="ARBA" id="ARBA00001936"/>
    </source>
</evidence>
<comment type="caution">
    <text evidence="23">The sequence shown here is derived from an EMBL/GenBank/DDBJ whole genome shotgun (WGS) entry which is preliminary data.</text>
</comment>
<dbReference type="InterPro" id="IPR012340">
    <property type="entry name" value="NA-bd_OB-fold"/>
</dbReference>
<keyword evidence="8" id="KW-0547">Nucleotide-binding</keyword>
<evidence type="ECO:0000256" key="3">
    <source>
        <dbReference type="ARBA" id="ARBA00022598"/>
    </source>
</evidence>
<dbReference type="Pfam" id="PF21686">
    <property type="entry name" value="LigD_Prim-Pol"/>
    <property type="match status" value="1"/>
</dbReference>
<dbReference type="CDD" id="cd07906">
    <property type="entry name" value="Adenylation_DNA_ligase_LigD_LigC"/>
    <property type="match status" value="1"/>
</dbReference>
<evidence type="ECO:0000256" key="10">
    <source>
        <dbReference type="ARBA" id="ARBA00022801"/>
    </source>
</evidence>
<dbReference type="InterPro" id="IPR052171">
    <property type="entry name" value="NHEJ_LigD"/>
</dbReference>
<evidence type="ECO:0000256" key="2">
    <source>
        <dbReference type="ARBA" id="ARBA00012727"/>
    </source>
</evidence>